<gene>
    <name evidence="2" type="ORF">M406DRAFT_73853</name>
</gene>
<dbReference type="GeneID" id="63842795"/>
<keyword evidence="3" id="KW-1185">Reference proteome</keyword>
<evidence type="ECO:0000313" key="2">
    <source>
        <dbReference type="EMBL" id="KAF3763231.1"/>
    </source>
</evidence>
<dbReference type="AlphaFoldDB" id="A0A9P4XYG0"/>
<comment type="caution">
    <text evidence="2">The sequence shown here is derived from an EMBL/GenBank/DDBJ whole genome shotgun (WGS) entry which is preliminary data.</text>
</comment>
<dbReference type="EMBL" id="MU032349">
    <property type="protein sequence ID" value="KAF3763231.1"/>
    <property type="molecule type" value="Genomic_DNA"/>
</dbReference>
<feature type="compositionally biased region" description="Gly residues" evidence="1">
    <location>
        <begin position="275"/>
        <end position="285"/>
    </location>
</feature>
<accession>A0A9P4XYG0</accession>
<dbReference type="RefSeq" id="XP_040774192.1">
    <property type="nucleotide sequence ID" value="XM_040925666.1"/>
</dbReference>
<proteinExistence type="predicted"/>
<feature type="compositionally biased region" description="Pro residues" evidence="1">
    <location>
        <begin position="142"/>
        <end position="154"/>
    </location>
</feature>
<feature type="region of interest" description="Disordered" evidence="1">
    <location>
        <begin position="275"/>
        <end position="301"/>
    </location>
</feature>
<feature type="region of interest" description="Disordered" evidence="1">
    <location>
        <begin position="92"/>
        <end position="122"/>
    </location>
</feature>
<protein>
    <submittedName>
        <fullName evidence="2">Uncharacterized protein</fullName>
    </submittedName>
</protein>
<feature type="compositionally biased region" description="Pro residues" evidence="1">
    <location>
        <begin position="106"/>
        <end position="122"/>
    </location>
</feature>
<organism evidence="2 3">
    <name type="scientific">Cryphonectria parasitica (strain ATCC 38755 / EP155)</name>
    <dbReference type="NCBI Taxonomy" id="660469"/>
    <lineage>
        <taxon>Eukaryota</taxon>
        <taxon>Fungi</taxon>
        <taxon>Dikarya</taxon>
        <taxon>Ascomycota</taxon>
        <taxon>Pezizomycotina</taxon>
        <taxon>Sordariomycetes</taxon>
        <taxon>Sordariomycetidae</taxon>
        <taxon>Diaporthales</taxon>
        <taxon>Cryphonectriaceae</taxon>
        <taxon>Cryphonectria-Endothia species complex</taxon>
        <taxon>Cryphonectria</taxon>
    </lineage>
</organism>
<evidence type="ECO:0000313" key="3">
    <source>
        <dbReference type="Proteomes" id="UP000803844"/>
    </source>
</evidence>
<feature type="compositionally biased region" description="Polar residues" evidence="1">
    <location>
        <begin position="92"/>
        <end position="102"/>
    </location>
</feature>
<reference evidence="2" key="1">
    <citation type="journal article" date="2020" name="Phytopathology">
        <title>Genome sequence of the chestnut blight fungus Cryphonectria parasitica EP155: A fundamental resource for an archetypical invasive plant pathogen.</title>
        <authorList>
            <person name="Crouch J.A."/>
            <person name="Dawe A."/>
            <person name="Aerts A."/>
            <person name="Barry K."/>
            <person name="Churchill A.C.L."/>
            <person name="Grimwood J."/>
            <person name="Hillman B."/>
            <person name="Milgroom M.G."/>
            <person name="Pangilinan J."/>
            <person name="Smith M."/>
            <person name="Salamov A."/>
            <person name="Schmutz J."/>
            <person name="Yadav J."/>
            <person name="Grigoriev I.V."/>
            <person name="Nuss D."/>
        </authorList>
    </citation>
    <scope>NUCLEOTIDE SEQUENCE</scope>
    <source>
        <strain evidence="2">EP155</strain>
    </source>
</reference>
<dbReference type="Proteomes" id="UP000803844">
    <property type="component" value="Unassembled WGS sequence"/>
</dbReference>
<sequence>MAACERQDTRAAYPTSNSIYAEGVLAPDVLVLTGQVITSETALELPLYILSHPVTTAPPLKPSGTDYIILTRTSAPPQPLFHLTRQCRQPVTSFMPSPTITTAERMPPPPLPASHPSLPPPPTSYYLTSLSASLLGNIHLETPPPQQQQTPPPSSSSSSSSSFPLSTSLSRPPACLSALLHPGRTATDVNPEHSDPNPVFFAWMRMRWLSRDEYNYLDATGRQVACEEVIAGDGPATWRLVVTRALPRALRDSLVAMWCLRVWMGVCEGWEVGGGGGGGGGGGSASGEREQQQQQRMKPGLVPRADVTLAYRYQR</sequence>
<name>A0A9P4XYG0_CRYP1</name>
<evidence type="ECO:0000256" key="1">
    <source>
        <dbReference type="SAM" id="MobiDB-lite"/>
    </source>
</evidence>
<dbReference type="OrthoDB" id="5207784at2759"/>
<feature type="region of interest" description="Disordered" evidence="1">
    <location>
        <begin position="138"/>
        <end position="169"/>
    </location>
</feature>
<feature type="compositionally biased region" description="Low complexity" evidence="1">
    <location>
        <begin position="155"/>
        <end position="169"/>
    </location>
</feature>